<proteinExistence type="predicted"/>
<organism evidence="1 2">
    <name type="scientific">Protopolystoma xenopodis</name>
    <dbReference type="NCBI Taxonomy" id="117903"/>
    <lineage>
        <taxon>Eukaryota</taxon>
        <taxon>Metazoa</taxon>
        <taxon>Spiralia</taxon>
        <taxon>Lophotrochozoa</taxon>
        <taxon>Platyhelminthes</taxon>
        <taxon>Monogenea</taxon>
        <taxon>Polyopisthocotylea</taxon>
        <taxon>Polystomatidea</taxon>
        <taxon>Polystomatidae</taxon>
        <taxon>Protopolystoma</taxon>
    </lineage>
</organism>
<evidence type="ECO:0000313" key="1">
    <source>
        <dbReference type="EMBL" id="VEL19856.1"/>
    </source>
</evidence>
<dbReference type="AlphaFoldDB" id="A0A3S5BCY5"/>
<protein>
    <submittedName>
        <fullName evidence="1">Uncharacterized protein</fullName>
    </submittedName>
</protein>
<name>A0A3S5BCY5_9PLAT</name>
<gene>
    <name evidence="1" type="ORF">PXEA_LOCUS13296</name>
</gene>
<sequence>MISTTGRSYENAARLYDVKLGDWSGLDNSSYIHELLGIGILFMRALRELRYVHRRRFRFSNEEHDPALYFTRNMTVIEYIHGLVCFV</sequence>
<dbReference type="Proteomes" id="UP000784294">
    <property type="component" value="Unassembled WGS sequence"/>
</dbReference>
<dbReference type="EMBL" id="CAAALY010043590">
    <property type="protein sequence ID" value="VEL19856.1"/>
    <property type="molecule type" value="Genomic_DNA"/>
</dbReference>
<accession>A0A3S5BCY5</accession>
<comment type="caution">
    <text evidence="1">The sequence shown here is derived from an EMBL/GenBank/DDBJ whole genome shotgun (WGS) entry which is preliminary data.</text>
</comment>
<reference evidence="1" key="1">
    <citation type="submission" date="2018-11" db="EMBL/GenBank/DDBJ databases">
        <authorList>
            <consortium name="Pathogen Informatics"/>
        </authorList>
    </citation>
    <scope>NUCLEOTIDE SEQUENCE</scope>
</reference>
<keyword evidence="2" id="KW-1185">Reference proteome</keyword>
<evidence type="ECO:0000313" key="2">
    <source>
        <dbReference type="Proteomes" id="UP000784294"/>
    </source>
</evidence>